<dbReference type="Proteomes" id="UP000759131">
    <property type="component" value="Unassembled WGS sequence"/>
</dbReference>
<protein>
    <submittedName>
        <fullName evidence="1">Uncharacterized protein</fullName>
    </submittedName>
</protein>
<sequence length="148" mass="16841">MSKHLDEILRNSFKRAKLFTTYRLNMKTKLKQMKFSVGKKYLQMSGKLLIIKPFESIDGNIDDNITDRIKDSYFLPEKGLEGKLNFEKVDENPDDLAFDKIAEMSKRGVGRGGEEVTSCGDNVWPLFADALNSPVLLTERTPIVLLNP</sequence>
<accession>A0A7R9LTB6</accession>
<proteinExistence type="predicted"/>
<name>A0A7R9LTB6_9ACAR</name>
<dbReference type="EMBL" id="CAJPIZ010038169">
    <property type="protein sequence ID" value="CAG2121236.1"/>
    <property type="molecule type" value="Genomic_DNA"/>
</dbReference>
<dbReference type="EMBL" id="OC892744">
    <property type="protein sequence ID" value="CAD7646875.1"/>
    <property type="molecule type" value="Genomic_DNA"/>
</dbReference>
<evidence type="ECO:0000313" key="2">
    <source>
        <dbReference type="Proteomes" id="UP000759131"/>
    </source>
</evidence>
<keyword evidence="2" id="KW-1185">Reference proteome</keyword>
<dbReference type="AlphaFoldDB" id="A0A7R9LTB6"/>
<evidence type="ECO:0000313" key="1">
    <source>
        <dbReference type="EMBL" id="CAD7646875.1"/>
    </source>
</evidence>
<organism evidence="1">
    <name type="scientific">Medioppia subpectinata</name>
    <dbReference type="NCBI Taxonomy" id="1979941"/>
    <lineage>
        <taxon>Eukaryota</taxon>
        <taxon>Metazoa</taxon>
        <taxon>Ecdysozoa</taxon>
        <taxon>Arthropoda</taxon>
        <taxon>Chelicerata</taxon>
        <taxon>Arachnida</taxon>
        <taxon>Acari</taxon>
        <taxon>Acariformes</taxon>
        <taxon>Sarcoptiformes</taxon>
        <taxon>Oribatida</taxon>
        <taxon>Brachypylina</taxon>
        <taxon>Oppioidea</taxon>
        <taxon>Oppiidae</taxon>
        <taxon>Medioppia</taxon>
    </lineage>
</organism>
<reference evidence="1" key="1">
    <citation type="submission" date="2020-11" db="EMBL/GenBank/DDBJ databases">
        <authorList>
            <person name="Tran Van P."/>
        </authorList>
    </citation>
    <scope>NUCLEOTIDE SEQUENCE</scope>
</reference>
<gene>
    <name evidence="1" type="ORF">OSB1V03_LOCUS21182</name>
</gene>